<protein>
    <submittedName>
        <fullName evidence="4">GerMN domain-containing protein</fullName>
    </submittedName>
</protein>
<accession>A0ABW0U791</accession>
<keyword evidence="2" id="KW-0732">Signal</keyword>
<proteinExistence type="predicted"/>
<dbReference type="EMBL" id="JBHSPF010000058">
    <property type="protein sequence ID" value="MFC5629293.1"/>
    <property type="molecule type" value="Genomic_DNA"/>
</dbReference>
<feature type="region of interest" description="Disordered" evidence="1">
    <location>
        <begin position="27"/>
        <end position="87"/>
    </location>
</feature>
<dbReference type="Proteomes" id="UP001596143">
    <property type="component" value="Unassembled WGS sequence"/>
</dbReference>
<keyword evidence="5" id="KW-1185">Reference proteome</keyword>
<dbReference type="RefSeq" id="WP_270896892.1">
    <property type="nucleotide sequence ID" value="NZ_JBHSPF010000058.1"/>
</dbReference>
<organism evidence="4 5">
    <name type="scientific">Aliibacillus thermotolerans</name>
    <dbReference type="NCBI Taxonomy" id="1834418"/>
    <lineage>
        <taxon>Bacteria</taxon>
        <taxon>Bacillati</taxon>
        <taxon>Bacillota</taxon>
        <taxon>Bacilli</taxon>
        <taxon>Bacillales</taxon>
        <taxon>Bacillaceae</taxon>
        <taxon>Aliibacillus</taxon>
    </lineage>
</organism>
<dbReference type="PROSITE" id="PS51257">
    <property type="entry name" value="PROKAR_LIPOPROTEIN"/>
    <property type="match status" value="1"/>
</dbReference>
<sequence length="224" mass="24964">MKKLLYALLTLVVLTVLAACGEGEEVTNVDENTTDTEQEVVDNGEDETEEPEVDGEDEETPVDEKEDEEANGTEEENENAADSPITETVTLYFADDQLLEMYKEDHEVEAASEEELPKKALEAWIDGPNHDELVSFFDEDVTVQSVEDNNGVAEVSFSSSFLDINTGSTGEMYITEQIALIMEQFGYEQTKILIDGEEVETFFGHMSGTEPIEAGNPDDYEYIE</sequence>
<name>A0ABW0U791_9BACI</name>
<evidence type="ECO:0000313" key="5">
    <source>
        <dbReference type="Proteomes" id="UP001596143"/>
    </source>
</evidence>
<evidence type="ECO:0000259" key="3">
    <source>
        <dbReference type="SMART" id="SM00909"/>
    </source>
</evidence>
<dbReference type="InterPro" id="IPR019606">
    <property type="entry name" value="GerMN"/>
</dbReference>
<dbReference type="SMART" id="SM00909">
    <property type="entry name" value="Germane"/>
    <property type="match status" value="1"/>
</dbReference>
<feature type="chain" id="PRO_5046124879" evidence="2">
    <location>
        <begin position="19"/>
        <end position="224"/>
    </location>
</feature>
<feature type="domain" description="GerMN" evidence="3">
    <location>
        <begin position="117"/>
        <end position="203"/>
    </location>
</feature>
<evidence type="ECO:0000256" key="2">
    <source>
        <dbReference type="SAM" id="SignalP"/>
    </source>
</evidence>
<evidence type="ECO:0000313" key="4">
    <source>
        <dbReference type="EMBL" id="MFC5629293.1"/>
    </source>
</evidence>
<dbReference type="Pfam" id="PF10646">
    <property type="entry name" value="Germane"/>
    <property type="match status" value="1"/>
</dbReference>
<gene>
    <name evidence="4" type="ORF">ACFPTR_10555</name>
</gene>
<evidence type="ECO:0000256" key="1">
    <source>
        <dbReference type="SAM" id="MobiDB-lite"/>
    </source>
</evidence>
<comment type="caution">
    <text evidence="4">The sequence shown here is derived from an EMBL/GenBank/DDBJ whole genome shotgun (WGS) entry which is preliminary data.</text>
</comment>
<feature type="compositionally biased region" description="Acidic residues" evidence="1">
    <location>
        <begin position="27"/>
        <end position="79"/>
    </location>
</feature>
<reference evidence="5" key="1">
    <citation type="journal article" date="2019" name="Int. J. Syst. Evol. Microbiol.">
        <title>The Global Catalogue of Microorganisms (GCM) 10K type strain sequencing project: providing services to taxonomists for standard genome sequencing and annotation.</title>
        <authorList>
            <consortium name="The Broad Institute Genomics Platform"/>
            <consortium name="The Broad Institute Genome Sequencing Center for Infectious Disease"/>
            <person name="Wu L."/>
            <person name="Ma J."/>
        </authorList>
    </citation>
    <scope>NUCLEOTIDE SEQUENCE [LARGE SCALE GENOMIC DNA]</scope>
    <source>
        <strain evidence="5">CGMCC 1.15790</strain>
    </source>
</reference>
<feature type="signal peptide" evidence="2">
    <location>
        <begin position="1"/>
        <end position="18"/>
    </location>
</feature>